<gene>
    <name evidence="1" type="ORF">DNR46_28680</name>
</gene>
<name>A0A3M9X3D8_9HYPH</name>
<proteinExistence type="predicted"/>
<comment type="caution">
    <text evidence="1">The sequence shown here is derived from an EMBL/GenBank/DDBJ whole genome shotgun (WGS) entry which is preliminary data.</text>
</comment>
<evidence type="ECO:0008006" key="3">
    <source>
        <dbReference type="Google" id="ProtNLM"/>
    </source>
</evidence>
<accession>A0A3M9X3D8</accession>
<reference evidence="1 2" key="1">
    <citation type="journal article" date="2018" name="Mol. Plant Microbe Interact.">
        <title>Taxonomically Different Co-Microsymbionts of a Relict Legume, Oxytropis popoviana, Have Complementary Sets of Symbiotic Genes and Together Increase the Efficiency of Plant Nodulation.</title>
        <authorList>
            <person name="Safronova V."/>
            <person name="Belimov A."/>
            <person name="Sazanova A."/>
            <person name="Chirak E."/>
            <person name="Verkhozina A."/>
            <person name="Kuznetsova I."/>
            <person name="Andronov E."/>
            <person name="Puhalsky J."/>
            <person name="Tikhonovich I."/>
        </authorList>
    </citation>
    <scope>NUCLEOTIDE SEQUENCE [LARGE SCALE GENOMIC DNA]</scope>
    <source>
        <strain evidence="1 2">Opo-235</strain>
    </source>
</reference>
<dbReference type="AlphaFoldDB" id="A0A3M9X3D8"/>
<evidence type="ECO:0000313" key="2">
    <source>
        <dbReference type="Proteomes" id="UP000275436"/>
    </source>
</evidence>
<dbReference type="EMBL" id="QKOD01000011">
    <property type="protein sequence ID" value="RNJ42375.1"/>
    <property type="molecule type" value="Genomic_DNA"/>
</dbReference>
<evidence type="ECO:0000313" key="1">
    <source>
        <dbReference type="EMBL" id="RNJ42375.1"/>
    </source>
</evidence>
<sequence length="231" mass="25238">MNHSLSLIQKSDQLEAAVRELTQPINGQYPRPWMTSLTSPASAGLFIVGKNQRNSFDIGAVGSHADYLDALFNRGSETCRQLYDRLTDKPSPTRRHTDDLVAMLGRNGVTEVLETNVICYSTPMSADLQKSLNAGGASRGREIFETLFRLIKPRVIIAHGRDTAKELGRVLGCILPKPPEKPGDPVKVIAGGTTVFVIPSLAPPAYNQWSSWSAEHLEQVCRQAADAMQGP</sequence>
<protein>
    <recommendedName>
        <fullName evidence="3">Uracil-DNA glycosylase-like domain-containing protein</fullName>
    </recommendedName>
</protein>
<organism evidence="1 2">
    <name type="scientific">Mesorhizobium japonicum</name>
    <dbReference type="NCBI Taxonomy" id="2066070"/>
    <lineage>
        <taxon>Bacteria</taxon>
        <taxon>Pseudomonadati</taxon>
        <taxon>Pseudomonadota</taxon>
        <taxon>Alphaproteobacteria</taxon>
        <taxon>Hyphomicrobiales</taxon>
        <taxon>Phyllobacteriaceae</taxon>
        <taxon>Mesorhizobium</taxon>
    </lineage>
</organism>
<dbReference type="Proteomes" id="UP000275436">
    <property type="component" value="Unassembled WGS sequence"/>
</dbReference>